<feature type="transmembrane region" description="Helical" evidence="1">
    <location>
        <begin position="44"/>
        <end position="62"/>
    </location>
</feature>
<dbReference type="EMBL" id="GGEC01005738">
    <property type="protein sequence ID" value="MBW86221.1"/>
    <property type="molecule type" value="Transcribed_RNA"/>
</dbReference>
<protein>
    <submittedName>
        <fullName evidence="2">Uncharacterized protein</fullName>
    </submittedName>
</protein>
<proteinExistence type="predicted"/>
<keyword evidence="1" id="KW-1133">Transmembrane helix</keyword>
<evidence type="ECO:0000313" key="2">
    <source>
        <dbReference type="EMBL" id="MBW86221.1"/>
    </source>
</evidence>
<dbReference type="AlphaFoldDB" id="A0A2P2IYC8"/>
<keyword evidence="1" id="KW-0812">Transmembrane</keyword>
<name>A0A2P2IYC8_RHIMU</name>
<keyword evidence="1" id="KW-0472">Membrane</keyword>
<sequence length="65" mass="7364">MSMNASIIYLVPLFHRPVFQSLLLKKKKTNQGQGDDQNHANASFMLPLLGFTLKILCLILTIDDF</sequence>
<accession>A0A2P2IYC8</accession>
<evidence type="ECO:0000256" key="1">
    <source>
        <dbReference type="SAM" id="Phobius"/>
    </source>
</evidence>
<organism evidence="2">
    <name type="scientific">Rhizophora mucronata</name>
    <name type="common">Asiatic mangrove</name>
    <dbReference type="NCBI Taxonomy" id="61149"/>
    <lineage>
        <taxon>Eukaryota</taxon>
        <taxon>Viridiplantae</taxon>
        <taxon>Streptophyta</taxon>
        <taxon>Embryophyta</taxon>
        <taxon>Tracheophyta</taxon>
        <taxon>Spermatophyta</taxon>
        <taxon>Magnoliopsida</taxon>
        <taxon>eudicotyledons</taxon>
        <taxon>Gunneridae</taxon>
        <taxon>Pentapetalae</taxon>
        <taxon>rosids</taxon>
        <taxon>fabids</taxon>
        <taxon>Malpighiales</taxon>
        <taxon>Rhizophoraceae</taxon>
        <taxon>Rhizophora</taxon>
    </lineage>
</organism>
<reference evidence="2" key="1">
    <citation type="submission" date="2018-02" db="EMBL/GenBank/DDBJ databases">
        <title>Rhizophora mucronata_Transcriptome.</title>
        <authorList>
            <person name="Meera S.P."/>
            <person name="Sreeshan A."/>
            <person name="Augustine A."/>
        </authorList>
    </citation>
    <scope>NUCLEOTIDE SEQUENCE</scope>
    <source>
        <tissue evidence="2">Leaf</tissue>
    </source>
</reference>